<dbReference type="AlphaFoldDB" id="A0A317VJH2"/>
<evidence type="ECO:0000313" key="2">
    <source>
        <dbReference type="Proteomes" id="UP000247233"/>
    </source>
</evidence>
<dbReference type="GeneID" id="37064130"/>
<dbReference type="OrthoDB" id="4732505at2759"/>
<dbReference type="Proteomes" id="UP000247233">
    <property type="component" value="Unassembled WGS sequence"/>
</dbReference>
<protein>
    <submittedName>
        <fullName evidence="1">Uncharacterized protein</fullName>
    </submittedName>
</protein>
<keyword evidence="2" id="KW-1185">Reference proteome</keyword>
<accession>A0A317VJH2</accession>
<evidence type="ECO:0000313" key="1">
    <source>
        <dbReference type="EMBL" id="PWY73002.1"/>
    </source>
</evidence>
<comment type="caution">
    <text evidence="1">The sequence shown here is derived from an EMBL/GenBank/DDBJ whole genome shotgun (WGS) entry which is preliminary data.</text>
</comment>
<name>A0A317VJH2_9EURO</name>
<gene>
    <name evidence="1" type="ORF">BO70DRAFT_355048</name>
</gene>
<dbReference type="EMBL" id="MSFL01000025">
    <property type="protein sequence ID" value="PWY73002.1"/>
    <property type="molecule type" value="Genomic_DNA"/>
</dbReference>
<dbReference type="RefSeq" id="XP_025396656.1">
    <property type="nucleotide sequence ID" value="XM_025541893.1"/>
</dbReference>
<organism evidence="1 2">
    <name type="scientific">Aspergillus heteromorphus CBS 117.55</name>
    <dbReference type="NCBI Taxonomy" id="1448321"/>
    <lineage>
        <taxon>Eukaryota</taxon>
        <taxon>Fungi</taxon>
        <taxon>Dikarya</taxon>
        <taxon>Ascomycota</taxon>
        <taxon>Pezizomycotina</taxon>
        <taxon>Eurotiomycetes</taxon>
        <taxon>Eurotiomycetidae</taxon>
        <taxon>Eurotiales</taxon>
        <taxon>Aspergillaceae</taxon>
        <taxon>Aspergillus</taxon>
        <taxon>Aspergillus subgen. Circumdati</taxon>
    </lineage>
</organism>
<reference evidence="1 2" key="1">
    <citation type="submission" date="2016-12" db="EMBL/GenBank/DDBJ databases">
        <title>The genomes of Aspergillus section Nigri reveals drivers in fungal speciation.</title>
        <authorList>
            <consortium name="DOE Joint Genome Institute"/>
            <person name="Vesth T.C."/>
            <person name="Nybo J."/>
            <person name="Theobald S."/>
            <person name="Brandl J."/>
            <person name="Frisvad J.C."/>
            <person name="Nielsen K.F."/>
            <person name="Lyhne E.K."/>
            <person name="Kogle M.E."/>
            <person name="Kuo A."/>
            <person name="Riley R."/>
            <person name="Clum A."/>
            <person name="Nolan M."/>
            <person name="Lipzen A."/>
            <person name="Salamov A."/>
            <person name="Henrissat B."/>
            <person name="Wiebenga A."/>
            <person name="De Vries R.P."/>
            <person name="Grigoriev I.V."/>
            <person name="Mortensen U.H."/>
            <person name="Andersen M.R."/>
            <person name="Baker S.E."/>
        </authorList>
    </citation>
    <scope>NUCLEOTIDE SEQUENCE [LARGE SCALE GENOMIC DNA]</scope>
    <source>
        <strain evidence="1 2">CBS 117.55</strain>
    </source>
</reference>
<dbReference type="VEuPathDB" id="FungiDB:BO70DRAFT_355048"/>
<sequence length="255" mass="28815">MSTDNQHEVASPKDLDISEWLESMDINRLPSNMINSNQHEVASVEEFNIGERVASMNINGHPPVSMTTSNEYENANHEDFDVGEPFESMDINHITLGMGTLNHDESLLLQDLNLENYWLLPTDINSFPPSMSIENNHANANANVEGSDLGEWLQSEELDHALSNMTTGNPYENANLEDLDIGDWVEHLRVTALTLDGHAFVVDRGIPQSVIDELFQLFYRETPVKYEEIPEHLKAYEVSVGSIERHQNLWNVLSA</sequence>
<proteinExistence type="predicted"/>